<evidence type="ECO:0000256" key="5">
    <source>
        <dbReference type="ARBA" id="ARBA00009225"/>
    </source>
</evidence>
<evidence type="ECO:0000256" key="15">
    <source>
        <dbReference type="ARBA" id="ARBA00023152"/>
    </source>
</evidence>
<evidence type="ECO:0000256" key="16">
    <source>
        <dbReference type="ARBA" id="ARBA00044613"/>
    </source>
</evidence>
<dbReference type="InterPro" id="IPR019807">
    <property type="entry name" value="Hexokinase_BS"/>
</dbReference>
<evidence type="ECO:0000256" key="14">
    <source>
        <dbReference type="ARBA" id="ARBA00023136"/>
    </source>
</evidence>
<evidence type="ECO:0000256" key="1">
    <source>
        <dbReference type="ARBA" id="ARBA00004318"/>
    </source>
</evidence>
<evidence type="ECO:0000256" key="10">
    <source>
        <dbReference type="ARBA" id="ARBA00022741"/>
    </source>
</evidence>
<dbReference type="OrthoDB" id="419537at2759"/>
<keyword evidence="15" id="KW-0324">Glycolysis</keyword>
<evidence type="ECO:0000256" key="11">
    <source>
        <dbReference type="ARBA" id="ARBA00022777"/>
    </source>
</evidence>
<comment type="catalytic activity">
    <reaction evidence="17">
        <text>D-glucose + ATP = D-glucose 6-phosphate + ADP + H(+)</text>
        <dbReference type="Rhea" id="RHEA:17825"/>
        <dbReference type="ChEBI" id="CHEBI:4167"/>
        <dbReference type="ChEBI" id="CHEBI:15378"/>
        <dbReference type="ChEBI" id="CHEBI:30616"/>
        <dbReference type="ChEBI" id="CHEBI:61548"/>
        <dbReference type="ChEBI" id="CHEBI:456216"/>
        <dbReference type="EC" id="2.7.1.1"/>
    </reaction>
    <physiologicalReaction direction="left-to-right" evidence="17">
        <dbReference type="Rhea" id="RHEA:17826"/>
    </physiologicalReaction>
</comment>
<dbReference type="PANTHER" id="PTHR19443:SF28">
    <property type="entry name" value="HEXOKINASE HKDC1"/>
    <property type="match status" value="1"/>
</dbReference>
<dbReference type="FunFam" id="3.30.420.40:FF:000015">
    <property type="entry name" value="Hexokinase 1"/>
    <property type="match status" value="2"/>
</dbReference>
<evidence type="ECO:0000256" key="9">
    <source>
        <dbReference type="ARBA" id="ARBA00022737"/>
    </source>
</evidence>
<organism evidence="20 21">
    <name type="scientific">Clupea harengus</name>
    <name type="common">Atlantic herring</name>
    <dbReference type="NCBI Taxonomy" id="7950"/>
    <lineage>
        <taxon>Eukaryota</taxon>
        <taxon>Metazoa</taxon>
        <taxon>Chordata</taxon>
        <taxon>Craniata</taxon>
        <taxon>Vertebrata</taxon>
        <taxon>Euteleostomi</taxon>
        <taxon>Actinopterygii</taxon>
        <taxon>Neopterygii</taxon>
        <taxon>Teleostei</taxon>
        <taxon>Clupei</taxon>
        <taxon>Clupeiformes</taxon>
        <taxon>Clupeoidei</taxon>
        <taxon>Clupeidae</taxon>
        <taxon>Clupea</taxon>
    </lineage>
</organism>
<keyword evidence="10" id="KW-0547">Nucleotide-binding</keyword>
<dbReference type="Gene3D" id="3.40.367.20">
    <property type="match status" value="2"/>
</dbReference>
<keyword evidence="7" id="KW-0963">Cytoplasm</keyword>
<comment type="similarity">
    <text evidence="5">Belongs to the hexokinase family.</text>
</comment>
<dbReference type="EC" id="2.7.1.1" evidence="6"/>
<keyword evidence="20" id="KW-1185">Reference proteome</keyword>
<dbReference type="AlphaFoldDB" id="A0A6P8G7D0"/>
<evidence type="ECO:0000256" key="17">
    <source>
        <dbReference type="ARBA" id="ARBA00048160"/>
    </source>
</evidence>
<evidence type="ECO:0000256" key="6">
    <source>
        <dbReference type="ARBA" id="ARBA00012324"/>
    </source>
</evidence>
<keyword evidence="8" id="KW-0808">Transferase</keyword>
<keyword evidence="9" id="KW-0677">Repeat</keyword>
<dbReference type="GO" id="GO:0005536">
    <property type="term" value="F:D-glucose binding"/>
    <property type="evidence" value="ECO:0007669"/>
    <property type="project" value="InterPro"/>
</dbReference>
<comment type="pathway">
    <text evidence="4">Carbohydrate metabolism; hexose metabolism.</text>
</comment>
<feature type="domain" description="Hexokinase N-terminal" evidence="18">
    <location>
        <begin position="22"/>
        <end position="219"/>
    </location>
</feature>
<dbReference type="InterPro" id="IPR022673">
    <property type="entry name" value="Hexokinase_C"/>
</dbReference>
<dbReference type="CTD" id="80201"/>
<evidence type="ECO:0000313" key="20">
    <source>
        <dbReference type="Proteomes" id="UP000515152"/>
    </source>
</evidence>
<dbReference type="GO" id="GO:0008865">
    <property type="term" value="F:fructokinase activity"/>
    <property type="evidence" value="ECO:0007669"/>
    <property type="project" value="TreeGrafter"/>
</dbReference>
<gene>
    <name evidence="21 22" type="primary">hkdc1</name>
</gene>
<dbReference type="GO" id="GO:0005829">
    <property type="term" value="C:cytosol"/>
    <property type="evidence" value="ECO:0007669"/>
    <property type="project" value="TreeGrafter"/>
</dbReference>
<dbReference type="InterPro" id="IPR043129">
    <property type="entry name" value="ATPase_NBD"/>
</dbReference>
<dbReference type="GeneID" id="105890937"/>
<dbReference type="GO" id="GO:0004340">
    <property type="term" value="F:glucokinase activity"/>
    <property type="evidence" value="ECO:0007669"/>
    <property type="project" value="TreeGrafter"/>
</dbReference>
<dbReference type="InterPro" id="IPR001312">
    <property type="entry name" value="Hexokinase"/>
</dbReference>
<evidence type="ECO:0000313" key="22">
    <source>
        <dbReference type="RefSeq" id="XP_031435295.1"/>
    </source>
</evidence>
<comment type="subcellular location">
    <subcellularLocation>
        <location evidence="2">Cytoplasm</location>
    </subcellularLocation>
    <subcellularLocation>
        <location evidence="1">Mitochondrion membrane</location>
        <topology evidence="1">Peripheral membrane protein</topology>
    </subcellularLocation>
</comment>
<dbReference type="GO" id="GO:0005524">
    <property type="term" value="F:ATP binding"/>
    <property type="evidence" value="ECO:0007669"/>
    <property type="project" value="UniProtKB-KW"/>
</dbReference>
<dbReference type="InterPro" id="IPR022672">
    <property type="entry name" value="Hexokinase_N"/>
</dbReference>
<dbReference type="PROSITE" id="PS51748">
    <property type="entry name" value="HEXOKINASE_2"/>
    <property type="match status" value="2"/>
</dbReference>
<dbReference type="GO" id="GO:0006096">
    <property type="term" value="P:glycolytic process"/>
    <property type="evidence" value="ECO:0007669"/>
    <property type="project" value="UniProtKB-UniPathway"/>
</dbReference>
<dbReference type="UniPathway" id="UPA00242"/>
<evidence type="ECO:0000259" key="19">
    <source>
        <dbReference type="Pfam" id="PF03727"/>
    </source>
</evidence>
<reference evidence="21 22" key="1">
    <citation type="submission" date="2025-04" db="UniProtKB">
        <authorList>
            <consortium name="RefSeq"/>
        </authorList>
    </citation>
    <scope>IDENTIFICATION</scope>
</reference>
<evidence type="ECO:0000256" key="3">
    <source>
        <dbReference type="ARBA" id="ARBA00004888"/>
    </source>
</evidence>
<feature type="domain" description="Hexokinase C-terminal" evidence="19">
    <location>
        <begin position="226"/>
        <end position="459"/>
    </location>
</feature>
<dbReference type="FunFam" id="3.40.367.20:FF:000001">
    <property type="entry name" value="Hexokinase 1"/>
    <property type="match status" value="1"/>
</dbReference>
<keyword evidence="12" id="KW-0067">ATP-binding</keyword>
<dbReference type="GO" id="GO:0031966">
    <property type="term" value="C:mitochondrial membrane"/>
    <property type="evidence" value="ECO:0007669"/>
    <property type="project" value="UniProtKB-SubCell"/>
</dbReference>
<dbReference type="SUPFAM" id="SSF53067">
    <property type="entry name" value="Actin-like ATPase domain"/>
    <property type="match status" value="4"/>
</dbReference>
<dbReference type="Gene3D" id="3.30.420.40">
    <property type="match status" value="2"/>
</dbReference>
<comment type="catalytic activity">
    <reaction evidence="16">
        <text>a D-hexose + ATP = a D-hexose 6-phosphate + ADP + H(+)</text>
        <dbReference type="Rhea" id="RHEA:22740"/>
        <dbReference type="ChEBI" id="CHEBI:4194"/>
        <dbReference type="ChEBI" id="CHEBI:15378"/>
        <dbReference type="ChEBI" id="CHEBI:30616"/>
        <dbReference type="ChEBI" id="CHEBI:229467"/>
        <dbReference type="ChEBI" id="CHEBI:456216"/>
        <dbReference type="EC" id="2.7.1.1"/>
    </reaction>
    <physiologicalReaction direction="left-to-right" evidence="16">
        <dbReference type="Rhea" id="RHEA:22741"/>
    </physiologicalReaction>
</comment>
<dbReference type="Pfam" id="PF00349">
    <property type="entry name" value="Hexokinase_1"/>
    <property type="match status" value="2"/>
</dbReference>
<sequence>MFAVHLLSFYFSKLQEDQIKKVDRFLYAMRLSDEQLKDISARFRAEMEKGLSGESNATAAVRMLPTHVCSTPDGSEKGEFLALDLGGSRFKVLQVKVSENGKRKVQMESETYPIPEEVLNGRGTELFDHVAESLKAFMQRNGINQKKKPLGFTFSFPCAQSRLNEGVLLSWTKHFKARGVQGTNVAQSLRQAINRVKDIDVDVLALVNDTVGTMMTCGYDDQRCEVGVIVGTGTNACYMEELRHIELVEGDEGRMCINTEWGAFGDDGALDDYITGFDREIDAASSNAEKQLFEKMVSGLYMGELVRLILLKMAKKGLLFGGVISDSLRTKGKFQTKHVCQIEQYKDGLKNTKQILTELGLQPSTDDCVAVQQVCTIVSFRSANLCAAALAAILTRIRENRKLKSLRTTVGMDGTVYRMHPQYAKRLHKVVRRLVPDCHVRFVLSESGSGKGAAMVTAVAQRLMSQRQEIDDTLATFRLDQEQLQQVRDRMRAELERGLKKDSHSTASVKMLPSYVCRTPDGSETGKYLALDLGGTNFRVLVVKIRTGLRKSVRMYNKIYAIPQEIMQGTGEELFDHIVQCISDFLDYMGMKNTRLPLGFTFSFPCRQTGIDKGTLVSWTKGFKATDCVGNDVVEMLREAIKRRNEFDLDIVAVVNDTVGTMMTCAYEDPKCQIGLIAGTGSNVCYMEEMRNIETAEGDEGQMCVNTEWGGFGENLEDIEGIRTKYDQEVDEGSLNNGKQRFEKMTSGMYLGEIVRQILIDLTSRGLLFRGHITEPLKTRGIFETKFLSQIESDRLALLQVRCILQQLGLDSTCDDSIIVKEVCGAVSHRAAQLCGAGMAAVADKIRENRGLDHLDVTVGVDGTLYKLHPHFSRILKDTVKELAPKCDVEFVLSEDGSGKGAALITAVAKSFNGET</sequence>
<keyword evidence="14" id="KW-0472">Membrane</keyword>
<evidence type="ECO:0000256" key="2">
    <source>
        <dbReference type="ARBA" id="ARBA00004496"/>
    </source>
</evidence>
<dbReference type="RefSeq" id="XP_031435294.1">
    <property type="nucleotide sequence ID" value="XM_031579434.2"/>
</dbReference>
<dbReference type="PANTHER" id="PTHR19443">
    <property type="entry name" value="HEXOKINASE"/>
    <property type="match status" value="1"/>
</dbReference>
<evidence type="ECO:0000256" key="8">
    <source>
        <dbReference type="ARBA" id="ARBA00022679"/>
    </source>
</evidence>
<name>A0A6P8G7D0_CLUHA</name>
<dbReference type="PRINTS" id="PR00475">
    <property type="entry name" value="HEXOKINASE"/>
</dbReference>
<protein>
    <recommendedName>
        <fullName evidence="6">hexokinase</fullName>
        <ecNumber evidence="6">2.7.1.1</ecNumber>
    </recommendedName>
</protein>
<accession>A0A6P8G7D0</accession>
<evidence type="ECO:0000313" key="21">
    <source>
        <dbReference type="RefSeq" id="XP_031435294.1"/>
    </source>
</evidence>
<evidence type="ECO:0000256" key="12">
    <source>
        <dbReference type="ARBA" id="ARBA00022840"/>
    </source>
</evidence>
<dbReference type="FunFam" id="3.40.367.20:FF:000020">
    <property type="entry name" value="Hexokinase-1"/>
    <property type="match status" value="1"/>
</dbReference>
<feature type="domain" description="Hexokinase C-terminal" evidence="19">
    <location>
        <begin position="673"/>
        <end position="908"/>
    </location>
</feature>
<dbReference type="UniPathway" id="UPA00109">
    <property type="reaction ID" value="UER00180"/>
</dbReference>
<evidence type="ECO:0000256" key="13">
    <source>
        <dbReference type="ARBA" id="ARBA00023128"/>
    </source>
</evidence>
<evidence type="ECO:0000256" key="4">
    <source>
        <dbReference type="ARBA" id="ARBA00005028"/>
    </source>
</evidence>
<keyword evidence="11" id="KW-0418">Kinase</keyword>
<dbReference type="GO" id="GO:0001678">
    <property type="term" value="P:intracellular glucose homeostasis"/>
    <property type="evidence" value="ECO:0007669"/>
    <property type="project" value="InterPro"/>
</dbReference>
<dbReference type="GO" id="GO:0006006">
    <property type="term" value="P:glucose metabolic process"/>
    <property type="evidence" value="ECO:0007669"/>
    <property type="project" value="TreeGrafter"/>
</dbReference>
<keyword evidence="13" id="KW-0496">Mitochondrion</keyword>
<evidence type="ECO:0000256" key="7">
    <source>
        <dbReference type="ARBA" id="ARBA00022490"/>
    </source>
</evidence>
<dbReference type="Proteomes" id="UP000515152">
    <property type="component" value="Chromosome 13"/>
</dbReference>
<feature type="domain" description="Hexokinase N-terminal" evidence="18">
    <location>
        <begin position="470"/>
        <end position="667"/>
    </location>
</feature>
<comment type="pathway">
    <text evidence="3">Carbohydrate degradation; glycolysis; D-glyceraldehyde 3-phosphate and glycerone phosphate from D-glucose: step 1/4.</text>
</comment>
<dbReference type="Pfam" id="PF03727">
    <property type="entry name" value="Hexokinase_2"/>
    <property type="match status" value="2"/>
</dbReference>
<dbReference type="KEGG" id="char:105890937"/>
<dbReference type="RefSeq" id="XP_031435295.1">
    <property type="nucleotide sequence ID" value="XM_031579435.2"/>
</dbReference>
<dbReference type="PROSITE" id="PS00378">
    <property type="entry name" value="HEXOKINASE_1"/>
    <property type="match status" value="2"/>
</dbReference>
<proteinExistence type="inferred from homology"/>
<evidence type="ECO:0000259" key="18">
    <source>
        <dbReference type="Pfam" id="PF00349"/>
    </source>
</evidence>